<organism evidence="2 3">
    <name type="scientific">Durio zibethinus</name>
    <name type="common">Durian</name>
    <dbReference type="NCBI Taxonomy" id="66656"/>
    <lineage>
        <taxon>Eukaryota</taxon>
        <taxon>Viridiplantae</taxon>
        <taxon>Streptophyta</taxon>
        <taxon>Embryophyta</taxon>
        <taxon>Tracheophyta</taxon>
        <taxon>Spermatophyta</taxon>
        <taxon>Magnoliopsida</taxon>
        <taxon>eudicotyledons</taxon>
        <taxon>Gunneridae</taxon>
        <taxon>Pentapetalae</taxon>
        <taxon>rosids</taxon>
        <taxon>malvids</taxon>
        <taxon>Malvales</taxon>
        <taxon>Malvaceae</taxon>
        <taxon>Helicteroideae</taxon>
        <taxon>Durio</taxon>
    </lineage>
</organism>
<evidence type="ECO:0000313" key="3">
    <source>
        <dbReference type="RefSeq" id="XP_022758289.1"/>
    </source>
</evidence>
<dbReference type="KEGG" id="dzi:111305226"/>
<dbReference type="AlphaFoldDB" id="A0A6P5ZZY1"/>
<keyword evidence="2" id="KW-1185">Reference proteome</keyword>
<dbReference type="RefSeq" id="XP_022758289.1">
    <property type="nucleotide sequence ID" value="XM_022902554.1"/>
</dbReference>
<dbReference type="GeneID" id="111305226"/>
<reference evidence="3" key="1">
    <citation type="submission" date="2025-08" db="UniProtKB">
        <authorList>
            <consortium name="RefSeq"/>
        </authorList>
    </citation>
    <scope>IDENTIFICATION</scope>
    <source>
        <tissue evidence="3">Fruit stalk</tissue>
    </source>
</reference>
<keyword evidence="1" id="KW-0812">Transmembrane</keyword>
<feature type="transmembrane region" description="Helical" evidence="1">
    <location>
        <begin position="76"/>
        <end position="94"/>
    </location>
</feature>
<accession>A0A6P5ZZY1</accession>
<proteinExistence type="predicted"/>
<protein>
    <submittedName>
        <fullName evidence="3">Uncharacterized protein LOC111305226</fullName>
    </submittedName>
</protein>
<feature type="transmembrane region" description="Helical" evidence="1">
    <location>
        <begin position="106"/>
        <end position="127"/>
    </location>
</feature>
<dbReference type="Proteomes" id="UP000515121">
    <property type="component" value="Unplaced"/>
</dbReference>
<keyword evidence="1" id="KW-0472">Membrane</keyword>
<evidence type="ECO:0000313" key="2">
    <source>
        <dbReference type="Proteomes" id="UP000515121"/>
    </source>
</evidence>
<gene>
    <name evidence="3" type="primary">LOC111305226</name>
</gene>
<name>A0A6P5ZZY1_DURZI</name>
<evidence type="ECO:0000256" key="1">
    <source>
        <dbReference type="SAM" id="Phobius"/>
    </source>
</evidence>
<keyword evidence="1" id="KW-1133">Transmembrane helix</keyword>
<sequence>MAPTGWNPSASPSYVPCLYMGRPQTIVSLLRAKRKTLLAVLCLWKTLSFQFIQEQNIPWNTLRRLFFMQVDRQRKGMHAAMLFAAVMFLILGWANTPLVWSFQHSMIHCMLIGESLFLIVTSIRIVVFEFAELLPISRIVILDIFLCINSSFKERKLFS</sequence>